<dbReference type="EMBL" id="FNCK01000007">
    <property type="protein sequence ID" value="SDG38627.1"/>
    <property type="molecule type" value="Genomic_DNA"/>
</dbReference>
<keyword evidence="4 12" id="KW-0436">Ligase</keyword>
<evidence type="ECO:0000256" key="3">
    <source>
        <dbReference type="ARBA" id="ARBA00022490"/>
    </source>
</evidence>
<dbReference type="GO" id="GO:0071555">
    <property type="term" value="P:cell wall organization"/>
    <property type="evidence" value="ECO:0007669"/>
    <property type="project" value="UniProtKB-KW"/>
</dbReference>
<dbReference type="NCBIfam" id="NF001126">
    <property type="entry name" value="PRK00139.1-4"/>
    <property type="match status" value="1"/>
</dbReference>
<dbReference type="GO" id="GO:0005524">
    <property type="term" value="F:ATP binding"/>
    <property type="evidence" value="ECO:0007669"/>
    <property type="project" value="UniProtKB-UniRule"/>
</dbReference>
<dbReference type="OrthoDB" id="9800958at2"/>
<feature type="transmembrane region" description="Helical" evidence="14">
    <location>
        <begin position="308"/>
        <end position="329"/>
    </location>
</feature>
<evidence type="ECO:0000256" key="2">
    <source>
        <dbReference type="ARBA" id="ARBA00005898"/>
    </source>
</evidence>
<keyword evidence="11 12" id="KW-0961">Cell wall biogenesis/degradation</keyword>
<dbReference type="AlphaFoldDB" id="A0A1G7TTM8"/>
<evidence type="ECO:0000256" key="1">
    <source>
        <dbReference type="ARBA" id="ARBA00004752"/>
    </source>
</evidence>
<dbReference type="SUPFAM" id="SSF53623">
    <property type="entry name" value="MurD-like peptide ligases, catalytic domain"/>
    <property type="match status" value="1"/>
</dbReference>
<sequence length="502" mass="56597">MQVKELISVLINYQTAGDLNLDKAVVDITNDSRKVVEQGAFIAIKGERFDGHSIISQLIKQKLSLIVAEFFSSEQLQLAEKLKVTLVKVPSTYRAQAILSHQFFGRPSSQLPLVAVTGTNGKTTTTHLISQLLELLGHQTGVIGTLHYKIGKREIPSINTTPEAVSLQRYYKEMVDEKCSDIIIEASSHALALGRLWYTDVDCAIFTNLTREHLDFHKTMDQYAYAKSLLFAQLGQNFHQGKPRLAIVNQDDPYANVMAKATSAELVTYSMKDKNATVYADHVHLEGAIQRFNLHFKNKTFQVSLSMIGAYNVMNFMAAFLCLTMYYGYSADQIVNLTHKLQGIPGRMQVIDKGQNYRVVIDFAHTPDALENVLSELKEDSQGKLRVLFGHSGGNRDSAARPDLGDILFNWSDELVFTADNPRHEPVRKIVSEMVRDHEEIPYILIEDRKEAIRYMINQAEEGDTLLFAGKGGEAYQVIGDEYLPYNEIAIVEEELENKWKI</sequence>
<keyword evidence="14" id="KW-0472">Membrane</keyword>
<accession>A0A1G7TTM8</accession>
<keyword evidence="9 12" id="KW-0573">Peptidoglycan synthesis</keyword>
<evidence type="ECO:0000259" key="15">
    <source>
        <dbReference type="Pfam" id="PF01225"/>
    </source>
</evidence>
<dbReference type="Pfam" id="PF02875">
    <property type="entry name" value="Mur_ligase_C"/>
    <property type="match status" value="1"/>
</dbReference>
<dbReference type="PANTHER" id="PTHR23135:SF4">
    <property type="entry name" value="UDP-N-ACETYLMURAMOYL-L-ALANYL-D-GLUTAMATE--2,6-DIAMINOPIMELATE LIGASE MURE HOMOLOG, CHLOROPLASTIC"/>
    <property type="match status" value="1"/>
</dbReference>
<dbReference type="SUPFAM" id="SSF63418">
    <property type="entry name" value="MurE/MurF N-terminal domain"/>
    <property type="match status" value="1"/>
</dbReference>
<dbReference type="SUPFAM" id="SSF53244">
    <property type="entry name" value="MurD-like peptide ligases, peptide-binding domain"/>
    <property type="match status" value="1"/>
</dbReference>
<dbReference type="GO" id="GO:0004326">
    <property type="term" value="F:tetrahydrofolylpolyglutamate synthase activity"/>
    <property type="evidence" value="ECO:0007669"/>
    <property type="project" value="InterPro"/>
</dbReference>
<dbReference type="EC" id="6.3.2.13" evidence="12"/>
<dbReference type="Gene3D" id="3.40.1390.10">
    <property type="entry name" value="MurE/MurF, N-terminal domain"/>
    <property type="match status" value="1"/>
</dbReference>
<evidence type="ECO:0000259" key="17">
    <source>
        <dbReference type="Pfam" id="PF08245"/>
    </source>
</evidence>
<feature type="binding site" evidence="12">
    <location>
        <position position="474"/>
    </location>
    <ligand>
        <name>meso-2,6-diaminopimelate</name>
        <dbReference type="ChEBI" id="CHEBI:57791"/>
    </ligand>
</feature>
<dbReference type="PANTHER" id="PTHR23135">
    <property type="entry name" value="MUR LIGASE FAMILY MEMBER"/>
    <property type="match status" value="1"/>
</dbReference>
<comment type="cofactor">
    <cofactor evidence="12">
        <name>Mg(2+)</name>
        <dbReference type="ChEBI" id="CHEBI:18420"/>
    </cofactor>
</comment>
<evidence type="ECO:0000256" key="4">
    <source>
        <dbReference type="ARBA" id="ARBA00022598"/>
    </source>
</evidence>
<feature type="binding site" evidence="12">
    <location>
        <begin position="420"/>
        <end position="423"/>
    </location>
    <ligand>
        <name>meso-2,6-diaminopimelate</name>
        <dbReference type="ChEBI" id="CHEBI:57791"/>
    </ligand>
</feature>
<keyword evidence="12" id="KW-0460">Magnesium</keyword>
<dbReference type="UniPathway" id="UPA00219"/>
<evidence type="ECO:0000256" key="11">
    <source>
        <dbReference type="ARBA" id="ARBA00023316"/>
    </source>
</evidence>
<comment type="similarity">
    <text evidence="2 12">Belongs to the MurCDEF family. MurE subfamily.</text>
</comment>
<dbReference type="STRING" id="120956.SAMN05421791_10732"/>
<dbReference type="PROSITE" id="PS01011">
    <property type="entry name" value="FOLYLPOLYGLU_SYNT_1"/>
    <property type="match status" value="1"/>
</dbReference>
<feature type="binding site" evidence="12">
    <location>
        <begin position="118"/>
        <end position="124"/>
    </location>
    <ligand>
        <name>ATP</name>
        <dbReference type="ChEBI" id="CHEBI:30616"/>
    </ligand>
</feature>
<evidence type="ECO:0000259" key="16">
    <source>
        <dbReference type="Pfam" id="PF02875"/>
    </source>
</evidence>
<feature type="binding site" evidence="12">
    <location>
        <position position="396"/>
    </location>
    <ligand>
        <name>meso-2,6-diaminopimelate</name>
        <dbReference type="ChEBI" id="CHEBI:57791"/>
    </ligand>
</feature>
<feature type="binding site" evidence="12">
    <location>
        <position position="32"/>
    </location>
    <ligand>
        <name>UDP-N-acetyl-alpha-D-muramoyl-L-alanyl-D-glutamate</name>
        <dbReference type="ChEBI" id="CHEBI:83900"/>
    </ligand>
</feature>
<keyword evidence="14" id="KW-0812">Transmembrane</keyword>
<dbReference type="InterPro" id="IPR013221">
    <property type="entry name" value="Mur_ligase_cen"/>
</dbReference>
<evidence type="ECO:0000256" key="5">
    <source>
        <dbReference type="ARBA" id="ARBA00022618"/>
    </source>
</evidence>
<dbReference type="GO" id="GO:0051301">
    <property type="term" value="P:cell division"/>
    <property type="evidence" value="ECO:0007669"/>
    <property type="project" value="UniProtKB-KW"/>
</dbReference>
<feature type="domain" description="Mur ligase central" evidence="17">
    <location>
        <begin position="116"/>
        <end position="322"/>
    </location>
</feature>
<feature type="binding site" evidence="12">
    <location>
        <begin position="160"/>
        <end position="161"/>
    </location>
    <ligand>
        <name>UDP-N-acetyl-alpha-D-muramoyl-L-alanyl-D-glutamate</name>
        <dbReference type="ChEBI" id="CHEBI:83900"/>
    </ligand>
</feature>
<evidence type="ECO:0000256" key="13">
    <source>
        <dbReference type="RuleBase" id="RU004135"/>
    </source>
</evidence>
<feature type="domain" description="Mur ligase C-terminal" evidence="16">
    <location>
        <begin position="346"/>
        <end position="472"/>
    </location>
</feature>
<dbReference type="InterPro" id="IPR036615">
    <property type="entry name" value="Mur_ligase_C_dom_sf"/>
</dbReference>
<comment type="caution">
    <text evidence="12">Lacks conserved residue(s) required for the propagation of feature annotation.</text>
</comment>
<evidence type="ECO:0000313" key="19">
    <source>
        <dbReference type="Proteomes" id="UP000199708"/>
    </source>
</evidence>
<dbReference type="GO" id="GO:0005737">
    <property type="term" value="C:cytoplasm"/>
    <property type="evidence" value="ECO:0007669"/>
    <property type="project" value="UniProtKB-SubCell"/>
</dbReference>
<evidence type="ECO:0000256" key="12">
    <source>
        <dbReference type="HAMAP-Rule" id="MF_00208"/>
    </source>
</evidence>
<dbReference type="GO" id="GO:0008360">
    <property type="term" value="P:regulation of cell shape"/>
    <property type="evidence" value="ECO:0007669"/>
    <property type="project" value="UniProtKB-KW"/>
</dbReference>
<dbReference type="NCBIfam" id="TIGR01085">
    <property type="entry name" value="murE"/>
    <property type="match status" value="1"/>
</dbReference>
<evidence type="ECO:0000256" key="14">
    <source>
        <dbReference type="SAM" id="Phobius"/>
    </source>
</evidence>
<keyword evidence="7 12" id="KW-0067">ATP-binding</keyword>
<reference evidence="18 19" key="1">
    <citation type="submission" date="2016-10" db="EMBL/GenBank/DDBJ databases">
        <authorList>
            <person name="de Groot N.N."/>
        </authorList>
    </citation>
    <scope>NUCLEOTIDE SEQUENCE [LARGE SCALE GENOMIC DNA]</scope>
    <source>
        <strain evidence="18 19">ATCC BAA-466</strain>
    </source>
</reference>
<feature type="domain" description="Mur ligase N-terminal catalytic" evidence="15">
    <location>
        <begin position="28"/>
        <end position="90"/>
    </location>
</feature>
<feature type="binding site" evidence="12">
    <location>
        <position position="195"/>
    </location>
    <ligand>
        <name>UDP-N-acetyl-alpha-D-muramoyl-L-alanyl-D-glutamate</name>
        <dbReference type="ChEBI" id="CHEBI:83900"/>
    </ligand>
</feature>
<dbReference type="GO" id="GO:0000287">
    <property type="term" value="F:magnesium ion binding"/>
    <property type="evidence" value="ECO:0007669"/>
    <property type="project" value="UniProtKB-UniRule"/>
</dbReference>
<dbReference type="InterPro" id="IPR000713">
    <property type="entry name" value="Mur_ligase_N"/>
</dbReference>
<evidence type="ECO:0000256" key="9">
    <source>
        <dbReference type="ARBA" id="ARBA00022984"/>
    </source>
</evidence>
<comment type="pathway">
    <text evidence="1 12 13">Cell wall biogenesis; peptidoglycan biosynthesis.</text>
</comment>
<dbReference type="GO" id="GO:0009252">
    <property type="term" value="P:peptidoglycan biosynthetic process"/>
    <property type="evidence" value="ECO:0007669"/>
    <property type="project" value="UniProtKB-UniRule"/>
</dbReference>
<keyword evidence="19" id="KW-1185">Reference proteome</keyword>
<keyword evidence="10 12" id="KW-0131">Cell cycle</keyword>
<dbReference type="Gene3D" id="3.40.1190.10">
    <property type="entry name" value="Mur-like, catalytic domain"/>
    <property type="match status" value="1"/>
</dbReference>
<dbReference type="InterPro" id="IPR018109">
    <property type="entry name" value="Folylpolyglutamate_synth_CS"/>
</dbReference>
<organism evidence="18 19">
    <name type="scientific">Facklamia miroungae</name>
    <dbReference type="NCBI Taxonomy" id="120956"/>
    <lineage>
        <taxon>Bacteria</taxon>
        <taxon>Bacillati</taxon>
        <taxon>Bacillota</taxon>
        <taxon>Bacilli</taxon>
        <taxon>Lactobacillales</taxon>
        <taxon>Aerococcaceae</taxon>
        <taxon>Facklamia</taxon>
    </lineage>
</organism>
<comment type="catalytic activity">
    <reaction evidence="12">
        <text>UDP-N-acetyl-alpha-D-muramoyl-L-alanyl-D-glutamate + meso-2,6-diaminopimelate + ATP = UDP-N-acetyl-alpha-D-muramoyl-L-alanyl-gamma-D-glutamyl-meso-2,6-diaminopimelate + ADP + phosphate + H(+)</text>
        <dbReference type="Rhea" id="RHEA:23676"/>
        <dbReference type="ChEBI" id="CHEBI:15378"/>
        <dbReference type="ChEBI" id="CHEBI:30616"/>
        <dbReference type="ChEBI" id="CHEBI:43474"/>
        <dbReference type="ChEBI" id="CHEBI:57791"/>
        <dbReference type="ChEBI" id="CHEBI:83900"/>
        <dbReference type="ChEBI" id="CHEBI:83905"/>
        <dbReference type="ChEBI" id="CHEBI:456216"/>
        <dbReference type="EC" id="6.3.2.13"/>
    </reaction>
</comment>
<comment type="subcellular location">
    <subcellularLocation>
        <location evidence="12 13">Cytoplasm</location>
    </subcellularLocation>
</comment>
<evidence type="ECO:0000313" key="18">
    <source>
        <dbReference type="EMBL" id="SDG38627.1"/>
    </source>
</evidence>
<dbReference type="Pfam" id="PF08245">
    <property type="entry name" value="Mur_ligase_M"/>
    <property type="match status" value="1"/>
</dbReference>
<evidence type="ECO:0000256" key="6">
    <source>
        <dbReference type="ARBA" id="ARBA00022741"/>
    </source>
</evidence>
<dbReference type="InterPro" id="IPR035911">
    <property type="entry name" value="MurE/MurF_N"/>
</dbReference>
<evidence type="ECO:0000256" key="7">
    <source>
        <dbReference type="ARBA" id="ARBA00022840"/>
    </source>
</evidence>
<feature type="short sequence motif" description="Meso-diaminopimelate recognition motif" evidence="12">
    <location>
        <begin position="420"/>
        <end position="423"/>
    </location>
</feature>
<keyword evidence="5 12" id="KW-0132">Cell division</keyword>
<keyword evidence="8 12" id="KW-0133">Cell shape</keyword>
<dbReference type="InterPro" id="IPR005761">
    <property type="entry name" value="UDP-N-AcMur-Glu-dNH2Pim_ligase"/>
</dbReference>
<feature type="binding site" evidence="12">
    <location>
        <position position="159"/>
    </location>
    <ligand>
        <name>UDP-N-acetyl-alpha-D-muramoyl-L-alanyl-D-glutamate</name>
        <dbReference type="ChEBI" id="CHEBI:83900"/>
    </ligand>
</feature>
<dbReference type="Gene3D" id="3.90.190.20">
    <property type="entry name" value="Mur ligase, C-terminal domain"/>
    <property type="match status" value="1"/>
</dbReference>
<dbReference type="HAMAP" id="MF_00208">
    <property type="entry name" value="MurE"/>
    <property type="match status" value="1"/>
</dbReference>
<comment type="function">
    <text evidence="12">Catalyzes the addition of meso-diaminopimelic acid to the nucleotide precursor UDP-N-acetylmuramoyl-L-alanyl-D-glutamate (UMAG) in the biosynthesis of bacterial cell-wall peptidoglycan.</text>
</comment>
<feature type="binding site" evidence="12">
    <location>
        <position position="470"/>
    </location>
    <ligand>
        <name>meso-2,6-diaminopimelate</name>
        <dbReference type="ChEBI" id="CHEBI:57791"/>
    </ligand>
</feature>
<dbReference type="InterPro" id="IPR004101">
    <property type="entry name" value="Mur_ligase_C"/>
</dbReference>
<name>A0A1G7TTM8_9LACT</name>
<dbReference type="InterPro" id="IPR036565">
    <property type="entry name" value="Mur-like_cat_sf"/>
</dbReference>
<proteinExistence type="inferred from homology"/>
<keyword evidence="6 12" id="KW-0547">Nucleotide-binding</keyword>
<feature type="binding site" evidence="12">
    <location>
        <position position="187"/>
    </location>
    <ligand>
        <name>UDP-N-acetyl-alpha-D-muramoyl-L-alanyl-D-glutamate</name>
        <dbReference type="ChEBI" id="CHEBI:83900"/>
    </ligand>
</feature>
<gene>
    <name evidence="12" type="primary">murE</name>
    <name evidence="18" type="ORF">SAMN05421791_10732</name>
</gene>
<dbReference type="GO" id="GO:0008765">
    <property type="term" value="F:UDP-N-acetylmuramoylalanyl-D-glutamate-2,6-diaminopimelate ligase activity"/>
    <property type="evidence" value="ECO:0007669"/>
    <property type="project" value="UniProtKB-UniRule"/>
</dbReference>
<dbReference type="RefSeq" id="WP_090290121.1">
    <property type="nucleotide sequence ID" value="NZ_FNCK01000007.1"/>
</dbReference>
<evidence type="ECO:0000256" key="8">
    <source>
        <dbReference type="ARBA" id="ARBA00022960"/>
    </source>
</evidence>
<feature type="modified residue" description="N6-carboxylysine" evidence="12">
    <location>
        <position position="227"/>
    </location>
</feature>
<dbReference type="Proteomes" id="UP000199708">
    <property type="component" value="Unassembled WGS sequence"/>
</dbReference>
<dbReference type="Pfam" id="PF01225">
    <property type="entry name" value="Mur_ligase"/>
    <property type="match status" value="1"/>
</dbReference>
<keyword evidence="14" id="KW-1133">Transmembrane helix</keyword>
<evidence type="ECO:0000256" key="10">
    <source>
        <dbReference type="ARBA" id="ARBA00023306"/>
    </source>
</evidence>
<comment type="PTM">
    <text evidence="12">Carboxylation is probably crucial for Mg(2+) binding and, consequently, for the gamma-phosphate positioning of ATP.</text>
</comment>
<keyword evidence="3 12" id="KW-0963">Cytoplasm</keyword>
<protein>
    <recommendedName>
        <fullName evidence="12">UDP-N-acetylmuramoyl-L-alanyl-D-glutamate--2,6-diaminopimelate ligase</fullName>
        <ecNumber evidence="12">6.3.2.13</ecNumber>
    </recommendedName>
    <alternativeName>
        <fullName evidence="12">Meso-A2pm-adding enzyme</fullName>
    </alternativeName>
    <alternativeName>
        <fullName evidence="12">Meso-diaminopimelate-adding enzyme</fullName>
    </alternativeName>
    <alternativeName>
        <fullName evidence="12">UDP-MurNAc-L-Ala-D-Glu:meso-diaminopimelate ligase</fullName>
    </alternativeName>
    <alternativeName>
        <fullName evidence="12">UDP-MurNAc-tripeptide synthetase</fullName>
    </alternativeName>
    <alternativeName>
        <fullName evidence="12">UDP-N-acetylmuramyl-tripeptide synthetase</fullName>
    </alternativeName>
</protein>